<evidence type="ECO:0000313" key="1">
    <source>
        <dbReference type="EMBL" id="OLQ95471.1"/>
    </source>
</evidence>
<organism evidence="1 2">
    <name type="scientific">Vibrio ponticus</name>
    <dbReference type="NCBI Taxonomy" id="265668"/>
    <lineage>
        <taxon>Bacteria</taxon>
        <taxon>Pseudomonadati</taxon>
        <taxon>Pseudomonadota</taxon>
        <taxon>Gammaproteobacteria</taxon>
        <taxon>Vibrionales</taxon>
        <taxon>Vibrionaceae</taxon>
        <taxon>Vibrio</taxon>
    </lineage>
</organism>
<dbReference type="Proteomes" id="UP000186206">
    <property type="component" value="Unassembled WGS sequence"/>
</dbReference>
<comment type="caution">
    <text evidence="1">The sequence shown here is derived from an EMBL/GenBank/DDBJ whole genome shotgun (WGS) entry which is preliminary data.</text>
</comment>
<keyword evidence="2" id="KW-1185">Reference proteome</keyword>
<dbReference type="RefSeq" id="WP_075647884.1">
    <property type="nucleotide sequence ID" value="NZ_AP019657.1"/>
</dbReference>
<gene>
    <name evidence="1" type="ORF">BIY21_20795</name>
</gene>
<reference evidence="1 2" key="1">
    <citation type="submission" date="2016-09" db="EMBL/GenBank/DDBJ databases">
        <title>Genomic Taxonomy of the Vibrionaceae.</title>
        <authorList>
            <person name="Gonzalez-Castillo A."/>
            <person name="Gomez-Gil B."/>
            <person name="Enciso-Ibarra K."/>
        </authorList>
    </citation>
    <scope>NUCLEOTIDE SEQUENCE [LARGE SCALE GENOMIC DNA]</scope>
    <source>
        <strain evidence="1 2">CAIM 1731</strain>
    </source>
</reference>
<sequence length="183" mass="21004">MKKRWFFVSVGLPLLALVGCEDKADLLQNPPAYIVEQIEPYLPMAIDFAKENERIALSEGEPLLPQYLQIANRVGVKHPEKIRIHYVDALPMPSNESLLLQMQRLGLDSPFLAGMTYGYGVWINKKSRGDKLLLAHEFIHVRQAEELGLEELTKQYFLQIKLFGYREAPIEIEAYDNAAKYLE</sequence>
<name>A0ABX3FMM5_9VIBR</name>
<evidence type="ECO:0000313" key="2">
    <source>
        <dbReference type="Proteomes" id="UP000186206"/>
    </source>
</evidence>
<evidence type="ECO:0008006" key="3">
    <source>
        <dbReference type="Google" id="ProtNLM"/>
    </source>
</evidence>
<dbReference type="PROSITE" id="PS51257">
    <property type="entry name" value="PROKAR_LIPOPROTEIN"/>
    <property type="match status" value="1"/>
</dbReference>
<protein>
    <recommendedName>
        <fullName evidence="3">DUF4157 domain-containing protein</fullName>
    </recommendedName>
</protein>
<dbReference type="EMBL" id="MJMI01000031">
    <property type="protein sequence ID" value="OLQ95471.1"/>
    <property type="molecule type" value="Genomic_DNA"/>
</dbReference>
<accession>A0ABX3FMM5</accession>
<proteinExistence type="predicted"/>